<dbReference type="Pfam" id="PF10080">
    <property type="entry name" value="FtrD-like"/>
    <property type="match status" value="1"/>
</dbReference>
<sequence length="190" mass="20022">MIGAVAVAAIALSLVLFAPKGDKNSNTGAANTTETTVSANKSETDGTANTSEAAASTDSNAKKAVLNDNGDVVINVADITENATFYEYDSNGTTMGLFAVKASDGTIRTALNTCQVCNGSPYAYFEQQGDSFQCQNCGNQFSLDMIGQERGGCNPVPITADDETANDTEIVIPAKFLKDNAEKFTNWKKF</sequence>
<feature type="chain" id="PRO_5038690503" evidence="2">
    <location>
        <begin position="19"/>
        <end position="190"/>
    </location>
</feature>
<protein>
    <submittedName>
        <fullName evidence="4">DUF2318 domain-containing protein</fullName>
    </submittedName>
</protein>
<feature type="region of interest" description="Disordered" evidence="1">
    <location>
        <begin position="25"/>
        <end position="59"/>
    </location>
</feature>
<proteinExistence type="predicted"/>
<reference evidence="4 5" key="1">
    <citation type="submission" date="2020-01" db="EMBL/GenBank/DDBJ databases">
        <title>Genome analysis of Anaerocolumna sp. CBA3638.</title>
        <authorList>
            <person name="Kim J."/>
            <person name="Roh S.W."/>
        </authorList>
    </citation>
    <scope>NUCLEOTIDE SEQUENCE [LARGE SCALE GENOMIC DNA]</scope>
    <source>
        <strain evidence="4 5">CBA3638</strain>
    </source>
</reference>
<feature type="domain" description="Membrane iron-sulfur containing protein FtrD-like" evidence="3">
    <location>
        <begin position="81"/>
        <end position="184"/>
    </location>
</feature>
<dbReference type="EMBL" id="CP048000">
    <property type="protein sequence ID" value="QHQ63822.1"/>
    <property type="molecule type" value="Genomic_DNA"/>
</dbReference>
<accession>A0A6P1TU49</accession>
<evidence type="ECO:0000259" key="3">
    <source>
        <dbReference type="Pfam" id="PF10080"/>
    </source>
</evidence>
<keyword evidence="2" id="KW-0732">Signal</keyword>
<organism evidence="4 5">
    <name type="scientific">Anaerocolumna sedimenticola</name>
    <dbReference type="NCBI Taxonomy" id="2696063"/>
    <lineage>
        <taxon>Bacteria</taxon>
        <taxon>Bacillati</taxon>
        <taxon>Bacillota</taxon>
        <taxon>Clostridia</taxon>
        <taxon>Lachnospirales</taxon>
        <taxon>Lachnospiraceae</taxon>
        <taxon>Anaerocolumna</taxon>
    </lineage>
</organism>
<keyword evidence="5" id="KW-1185">Reference proteome</keyword>
<evidence type="ECO:0000313" key="5">
    <source>
        <dbReference type="Proteomes" id="UP000464314"/>
    </source>
</evidence>
<dbReference type="InterPro" id="IPR018758">
    <property type="entry name" value="FtrD-like"/>
</dbReference>
<feature type="signal peptide" evidence="2">
    <location>
        <begin position="1"/>
        <end position="18"/>
    </location>
</feature>
<dbReference type="Proteomes" id="UP000464314">
    <property type="component" value="Chromosome"/>
</dbReference>
<dbReference type="AlphaFoldDB" id="A0A6P1TU49"/>
<evidence type="ECO:0000256" key="1">
    <source>
        <dbReference type="SAM" id="MobiDB-lite"/>
    </source>
</evidence>
<name>A0A6P1TU49_9FIRM</name>
<gene>
    <name evidence="4" type="ORF">Ana3638_18905</name>
</gene>
<evidence type="ECO:0000256" key="2">
    <source>
        <dbReference type="SAM" id="SignalP"/>
    </source>
</evidence>
<dbReference type="KEGG" id="anr:Ana3638_18905"/>
<evidence type="ECO:0000313" key="4">
    <source>
        <dbReference type="EMBL" id="QHQ63822.1"/>
    </source>
</evidence>